<dbReference type="InterPro" id="IPR007686">
    <property type="entry name" value="YutG/PgpA"/>
</dbReference>
<dbReference type="InterPro" id="IPR026037">
    <property type="entry name" value="PgpA"/>
</dbReference>
<accession>A0A0F8WU93</accession>
<proteinExistence type="predicted"/>
<dbReference type="PIRSF" id="PIRSF006162">
    <property type="entry name" value="PgpA"/>
    <property type="match status" value="1"/>
</dbReference>
<dbReference type="InterPro" id="IPR036681">
    <property type="entry name" value="PgpA-like_sf"/>
</dbReference>
<evidence type="ECO:0000259" key="2">
    <source>
        <dbReference type="Pfam" id="PF04608"/>
    </source>
</evidence>
<organism evidence="3">
    <name type="scientific">marine sediment metagenome</name>
    <dbReference type="NCBI Taxonomy" id="412755"/>
    <lineage>
        <taxon>unclassified sequences</taxon>
        <taxon>metagenomes</taxon>
        <taxon>ecological metagenomes</taxon>
    </lineage>
</organism>
<dbReference type="GO" id="GO:0008962">
    <property type="term" value="F:phosphatidylglycerophosphatase activity"/>
    <property type="evidence" value="ECO:0007669"/>
    <property type="project" value="InterPro"/>
</dbReference>
<protein>
    <recommendedName>
        <fullName evidence="2">YutG/PgpA domain-containing protein</fullName>
    </recommendedName>
</protein>
<feature type="domain" description="YutG/PgpA" evidence="2">
    <location>
        <begin position="7"/>
        <end position="115"/>
    </location>
</feature>
<dbReference type="GO" id="GO:0006629">
    <property type="term" value="P:lipid metabolic process"/>
    <property type="evidence" value="ECO:0007669"/>
    <property type="project" value="InterPro"/>
</dbReference>
<sequence length="122" mass="12994">RWHCLTGTMVIIAAASTVGGIALGRFAESAFGGKDPSRMNLDEWAGQAVTYVLVPAGPGATEWLIVAAAGFVAFRILDILKPSPAKRSQKLPAGWGIVVDDLVAGVYANILCQLVFRLLLKW</sequence>
<gene>
    <name evidence="3" type="ORF">LCGC14_3024180</name>
</gene>
<comment type="caution">
    <text evidence="3">The sequence shown here is derived from an EMBL/GenBank/DDBJ whole genome shotgun (WGS) entry which is preliminary data.</text>
</comment>
<name>A0A0F8WU93_9ZZZZ</name>
<feature type="non-terminal residue" evidence="3">
    <location>
        <position position="1"/>
    </location>
</feature>
<dbReference type="PANTHER" id="PTHR36305">
    <property type="entry name" value="PHOSPHATIDYLGLYCEROPHOSPHATASE A"/>
    <property type="match status" value="1"/>
</dbReference>
<keyword evidence="1" id="KW-0472">Membrane</keyword>
<keyword evidence="1" id="KW-1133">Transmembrane helix</keyword>
<dbReference type="CDD" id="cd06971">
    <property type="entry name" value="PgpA"/>
    <property type="match status" value="1"/>
</dbReference>
<reference evidence="3" key="1">
    <citation type="journal article" date="2015" name="Nature">
        <title>Complex archaea that bridge the gap between prokaryotes and eukaryotes.</title>
        <authorList>
            <person name="Spang A."/>
            <person name="Saw J.H."/>
            <person name="Jorgensen S.L."/>
            <person name="Zaremba-Niedzwiedzka K."/>
            <person name="Martijn J."/>
            <person name="Lind A.E."/>
            <person name="van Eijk R."/>
            <person name="Schleper C."/>
            <person name="Guy L."/>
            <person name="Ettema T.J."/>
        </authorList>
    </citation>
    <scope>NUCLEOTIDE SEQUENCE</scope>
</reference>
<dbReference type="PANTHER" id="PTHR36305:SF1">
    <property type="entry name" value="PHOSPHATIDYLGLYCEROPHOSPHATASE A"/>
    <property type="match status" value="1"/>
</dbReference>
<dbReference type="Pfam" id="PF04608">
    <property type="entry name" value="PgpA"/>
    <property type="match status" value="1"/>
</dbReference>
<keyword evidence="1" id="KW-0812">Transmembrane</keyword>
<evidence type="ECO:0000256" key="1">
    <source>
        <dbReference type="SAM" id="Phobius"/>
    </source>
</evidence>
<dbReference type="AlphaFoldDB" id="A0A0F8WU93"/>
<dbReference type="EMBL" id="LAZR01062961">
    <property type="protein sequence ID" value="KKK60457.1"/>
    <property type="molecule type" value="Genomic_DNA"/>
</dbReference>
<evidence type="ECO:0000313" key="3">
    <source>
        <dbReference type="EMBL" id="KKK60457.1"/>
    </source>
</evidence>
<feature type="transmembrane region" description="Helical" evidence="1">
    <location>
        <begin position="95"/>
        <end position="116"/>
    </location>
</feature>
<feature type="transmembrane region" description="Helical" evidence="1">
    <location>
        <begin position="48"/>
        <end position="74"/>
    </location>
</feature>
<dbReference type="SUPFAM" id="SSF101307">
    <property type="entry name" value="YutG-like"/>
    <property type="match status" value="1"/>
</dbReference>